<gene>
    <name evidence="1" type="ORF">Bca52824_062036</name>
</gene>
<sequence length="71" mass="8315">MNIIEFVSKCVDLQMCKDFGQQDVDQYRIMRREEYGVAEDGTDVVPPRQISWRGLRAKGYLQISEEKLMSI</sequence>
<dbReference type="EMBL" id="JAAMPC010000013">
    <property type="protein sequence ID" value="KAG2267481.1"/>
    <property type="molecule type" value="Genomic_DNA"/>
</dbReference>
<evidence type="ECO:0000313" key="2">
    <source>
        <dbReference type="Proteomes" id="UP000886595"/>
    </source>
</evidence>
<accession>A0A8X7U7U1</accession>
<comment type="caution">
    <text evidence="1">The sequence shown here is derived from an EMBL/GenBank/DDBJ whole genome shotgun (WGS) entry which is preliminary data.</text>
</comment>
<evidence type="ECO:0000313" key="1">
    <source>
        <dbReference type="EMBL" id="KAG2267481.1"/>
    </source>
</evidence>
<protein>
    <submittedName>
        <fullName evidence="1">Uncharacterized protein</fullName>
    </submittedName>
</protein>
<reference evidence="1 2" key="1">
    <citation type="submission" date="2020-02" db="EMBL/GenBank/DDBJ databases">
        <authorList>
            <person name="Ma Q."/>
            <person name="Huang Y."/>
            <person name="Song X."/>
            <person name="Pei D."/>
        </authorList>
    </citation>
    <scope>NUCLEOTIDE SEQUENCE [LARGE SCALE GENOMIC DNA]</scope>
    <source>
        <strain evidence="1">Sxm20200214</strain>
        <tissue evidence="1">Leaf</tissue>
    </source>
</reference>
<dbReference type="AlphaFoldDB" id="A0A8X7U7U1"/>
<dbReference type="Proteomes" id="UP000886595">
    <property type="component" value="Unassembled WGS sequence"/>
</dbReference>
<keyword evidence="2" id="KW-1185">Reference proteome</keyword>
<proteinExistence type="predicted"/>
<name>A0A8X7U7U1_BRACI</name>
<organism evidence="1 2">
    <name type="scientific">Brassica carinata</name>
    <name type="common">Ethiopian mustard</name>
    <name type="synonym">Abyssinian cabbage</name>
    <dbReference type="NCBI Taxonomy" id="52824"/>
    <lineage>
        <taxon>Eukaryota</taxon>
        <taxon>Viridiplantae</taxon>
        <taxon>Streptophyta</taxon>
        <taxon>Embryophyta</taxon>
        <taxon>Tracheophyta</taxon>
        <taxon>Spermatophyta</taxon>
        <taxon>Magnoliopsida</taxon>
        <taxon>eudicotyledons</taxon>
        <taxon>Gunneridae</taxon>
        <taxon>Pentapetalae</taxon>
        <taxon>rosids</taxon>
        <taxon>malvids</taxon>
        <taxon>Brassicales</taxon>
        <taxon>Brassicaceae</taxon>
        <taxon>Brassiceae</taxon>
        <taxon>Brassica</taxon>
    </lineage>
</organism>